<feature type="coiled-coil region" evidence="1">
    <location>
        <begin position="2"/>
        <end position="36"/>
    </location>
</feature>
<proteinExistence type="predicted"/>
<comment type="caution">
    <text evidence="2">The sequence shown here is derived from an EMBL/GenBank/DDBJ whole genome shotgun (WGS) entry which is preliminary data.</text>
</comment>
<accession>A0A5J4VAQ1</accession>
<dbReference type="AlphaFoldDB" id="A0A5J4VAQ1"/>
<dbReference type="EMBL" id="SNRW01008502">
    <property type="protein sequence ID" value="KAA6379424.1"/>
    <property type="molecule type" value="Genomic_DNA"/>
</dbReference>
<protein>
    <submittedName>
        <fullName evidence="2">Uncharacterized protein</fullName>
    </submittedName>
</protein>
<evidence type="ECO:0000313" key="2">
    <source>
        <dbReference type="EMBL" id="KAA6379424.1"/>
    </source>
</evidence>
<keyword evidence="1" id="KW-0175">Coiled coil</keyword>
<evidence type="ECO:0000313" key="3">
    <source>
        <dbReference type="Proteomes" id="UP000324800"/>
    </source>
</evidence>
<reference evidence="2 3" key="1">
    <citation type="submission" date="2019-03" db="EMBL/GenBank/DDBJ databases">
        <title>Single cell metagenomics reveals metabolic interactions within the superorganism composed of flagellate Streblomastix strix and complex community of Bacteroidetes bacteria on its surface.</title>
        <authorList>
            <person name="Treitli S.C."/>
            <person name="Kolisko M."/>
            <person name="Husnik F."/>
            <person name="Keeling P."/>
            <person name="Hampl V."/>
        </authorList>
    </citation>
    <scope>NUCLEOTIDE SEQUENCE [LARGE SCALE GENOMIC DNA]</scope>
    <source>
        <strain evidence="2">ST1C</strain>
    </source>
</reference>
<dbReference type="OrthoDB" id="2306477at2759"/>
<organism evidence="2 3">
    <name type="scientific">Streblomastix strix</name>
    <dbReference type="NCBI Taxonomy" id="222440"/>
    <lineage>
        <taxon>Eukaryota</taxon>
        <taxon>Metamonada</taxon>
        <taxon>Preaxostyla</taxon>
        <taxon>Oxymonadida</taxon>
        <taxon>Streblomastigidae</taxon>
        <taxon>Streblomastix</taxon>
    </lineage>
</organism>
<dbReference type="Proteomes" id="UP000324800">
    <property type="component" value="Unassembled WGS sequence"/>
</dbReference>
<name>A0A5J4VAQ1_9EUKA</name>
<gene>
    <name evidence="2" type="ORF">EZS28_025047</name>
</gene>
<sequence length="311" mass="35469">MKKEKEKDLKIAQTKIEEQEKEIARLQSLLAHSSIQQQPQQSSVQVVSVPTVDEQGYQSYPAEPPPQYRQAINQQQAYQQKKIPNQIQNPTVSQVPINHTIPSHTMLNSEAMNAKLNPFSDAQSHSIPYAAQIPKSLLFKDVKVKEDTFTLNNDNQTTILFDPSVNKGIVKFVVQNLHSLSEIGITDETVRYGRKERPEDREWDKIVEYHQDGDIGHIGSYIKGNAEFYKTTDRVTLELNMDSSPRTLTFFVNDEEQPNYVTNIPAAVRAYLWFKGNSFQVLKFEALSAPTAKHGAGSRAWEYGTEWEKDE</sequence>
<evidence type="ECO:0000256" key="1">
    <source>
        <dbReference type="SAM" id="Coils"/>
    </source>
</evidence>